<accession>A0AA43QSM7</accession>
<dbReference type="PANTHER" id="PTHR42085:SF2">
    <property type="entry name" value="F-BOX DOMAIN-CONTAINING PROTEIN"/>
    <property type="match status" value="1"/>
</dbReference>
<organism evidence="1 2">
    <name type="scientific">Ramalina farinacea</name>
    <dbReference type="NCBI Taxonomy" id="258253"/>
    <lineage>
        <taxon>Eukaryota</taxon>
        <taxon>Fungi</taxon>
        <taxon>Dikarya</taxon>
        <taxon>Ascomycota</taxon>
        <taxon>Pezizomycotina</taxon>
        <taxon>Lecanoromycetes</taxon>
        <taxon>OSLEUM clade</taxon>
        <taxon>Lecanoromycetidae</taxon>
        <taxon>Lecanorales</taxon>
        <taxon>Lecanorineae</taxon>
        <taxon>Ramalinaceae</taxon>
        <taxon>Ramalina</taxon>
    </lineage>
</organism>
<gene>
    <name evidence="1" type="ORF">OHK93_002179</name>
</gene>
<dbReference type="InterPro" id="IPR038883">
    <property type="entry name" value="AN11006-like"/>
</dbReference>
<keyword evidence="2" id="KW-1185">Reference proteome</keyword>
<evidence type="ECO:0000313" key="2">
    <source>
        <dbReference type="Proteomes" id="UP001161017"/>
    </source>
</evidence>
<protein>
    <submittedName>
        <fullName evidence="1">Uncharacterized protein</fullName>
    </submittedName>
</protein>
<dbReference type="AlphaFoldDB" id="A0AA43QSM7"/>
<dbReference type="PANTHER" id="PTHR42085">
    <property type="entry name" value="F-BOX DOMAIN-CONTAINING PROTEIN"/>
    <property type="match status" value="1"/>
</dbReference>
<dbReference type="Proteomes" id="UP001161017">
    <property type="component" value="Unassembled WGS sequence"/>
</dbReference>
<evidence type="ECO:0000313" key="1">
    <source>
        <dbReference type="EMBL" id="MDI1490974.1"/>
    </source>
</evidence>
<reference evidence="1" key="1">
    <citation type="journal article" date="2023" name="Genome Biol. Evol.">
        <title>First Whole Genome Sequence and Flow Cytometry Genome Size Data for the Lichen-Forming Fungus Ramalina farinacea (Ascomycota).</title>
        <authorList>
            <person name="Llewellyn T."/>
            <person name="Mian S."/>
            <person name="Hill R."/>
            <person name="Leitch I.J."/>
            <person name="Gaya E."/>
        </authorList>
    </citation>
    <scope>NUCLEOTIDE SEQUENCE</scope>
    <source>
        <strain evidence="1">LIQ254RAFAR</strain>
    </source>
</reference>
<name>A0AA43QSM7_9LECA</name>
<comment type="caution">
    <text evidence="1">The sequence shown here is derived from an EMBL/GenBank/DDBJ whole genome shotgun (WGS) entry which is preliminary data.</text>
</comment>
<proteinExistence type="predicted"/>
<dbReference type="EMBL" id="JAPUFD010000013">
    <property type="protein sequence ID" value="MDI1490974.1"/>
    <property type="molecule type" value="Genomic_DNA"/>
</dbReference>
<sequence length="197" mass="22582">MADQKEISPNPKPSTCHLLALPAELRLQIYSLALTASFDVSPQPAYNAVFVGTVDTDLLLTCRQIHAEARTIPFAVNRFYFYEWYDSSTYNVKRFLSALQPWQRACLKRLEFTVVEEELAEWRCQTLEDVLRLLQDSRVAKLRVRMRGPGQRHWVVEAEGKDVLAKYLYARGTERMQRIYGAGEAQVLETLGLGLVV</sequence>